<dbReference type="PANTHER" id="PTHR43757">
    <property type="entry name" value="AMINOMETHYLTRANSFERASE"/>
    <property type="match status" value="1"/>
</dbReference>
<protein>
    <submittedName>
        <fullName evidence="2">Aminomethyltransferase</fullName>
        <ecNumber evidence="2">2.1.2.10</ecNumber>
    </submittedName>
</protein>
<dbReference type="AlphaFoldDB" id="A0A6P2VA73"/>
<name>A0A6P2VA73_BURL3</name>
<evidence type="ECO:0000313" key="3">
    <source>
        <dbReference type="Proteomes" id="UP000494110"/>
    </source>
</evidence>
<accession>A0A6P2VA73</accession>
<sequence length="473" mass="52895">MNSNINRGAESLQDLLDRQPNLVDYFYNDVRSPHFSSSGSGHLPAAFTNWRDEQRGWGETAVLFDQTFHMPVLNVRGPDAARLIERLSVATMSNFTTDRAKQFIAVTPRGHSIGDSIIYRHAEDHFELISGKPALNWVAFNAETGGFNVSVEWDLSSNQNKSGRRNKFRFQLDGPNAGEIFASVLGGKTPELGFFRTTHVTIKGQDVLVLRHGMAGHAGVELSGPYEAYEAIRDALLEAGAPYDMRRVGNLAYFSTPLSNAWPAYPVPGIYTGDELTAYRRWLSADDWEARSEIGGSFISSNIEDYYVDPYDLGYGRVVKFDHDFIGREALESISEEKRRTKRMLVWNHDDVQKVYASQLGDGPRYKSLDFPIGNYAWKQFDELRNVKTGEFAGVSAHCGYVAPDKQVLSIAFLQGASADPGTEVVLTWGEPNGGSRKPQVERHEQTTIRATVVEAPYSRDVQEQIRSAVHSR</sequence>
<dbReference type="SUPFAM" id="SSF103025">
    <property type="entry name" value="Folate-binding domain"/>
    <property type="match status" value="1"/>
</dbReference>
<dbReference type="Proteomes" id="UP000494110">
    <property type="component" value="Unassembled WGS sequence"/>
</dbReference>
<feature type="domain" description="GCVT N-terminal" evidence="1">
    <location>
        <begin position="46"/>
        <end position="253"/>
    </location>
</feature>
<proteinExistence type="predicted"/>
<dbReference type="GO" id="GO:0008168">
    <property type="term" value="F:methyltransferase activity"/>
    <property type="evidence" value="ECO:0007669"/>
    <property type="project" value="UniProtKB-KW"/>
</dbReference>
<dbReference type="RefSeq" id="WP_175011102.1">
    <property type="nucleotide sequence ID" value="NZ_CABVQN010000003.1"/>
</dbReference>
<dbReference type="InterPro" id="IPR027266">
    <property type="entry name" value="TrmE/GcvT-like"/>
</dbReference>
<dbReference type="EMBL" id="CABVQN010000003">
    <property type="protein sequence ID" value="VWC77126.1"/>
    <property type="molecule type" value="Genomic_DNA"/>
</dbReference>
<evidence type="ECO:0000259" key="1">
    <source>
        <dbReference type="Pfam" id="PF01571"/>
    </source>
</evidence>
<reference evidence="2 3" key="1">
    <citation type="submission" date="2019-09" db="EMBL/GenBank/DDBJ databases">
        <authorList>
            <person name="Depoorter E."/>
        </authorList>
    </citation>
    <scope>NUCLEOTIDE SEQUENCE [LARGE SCALE GENOMIC DNA]</scope>
    <source>
        <strain evidence="2">R-39750</strain>
    </source>
</reference>
<dbReference type="EC" id="2.1.2.10" evidence="2"/>
<keyword evidence="2" id="KW-0489">Methyltransferase</keyword>
<dbReference type="Gene3D" id="3.30.1360.120">
    <property type="entry name" value="Probable tRNA modification gtpase trme, domain 1"/>
    <property type="match status" value="1"/>
</dbReference>
<dbReference type="GO" id="GO:0004047">
    <property type="term" value="F:aminomethyltransferase activity"/>
    <property type="evidence" value="ECO:0007669"/>
    <property type="project" value="UniProtKB-EC"/>
</dbReference>
<gene>
    <name evidence="2" type="primary">gcvT</name>
    <name evidence="2" type="ORF">BLA39750_00955</name>
</gene>
<dbReference type="PANTHER" id="PTHR43757:SF2">
    <property type="entry name" value="AMINOMETHYLTRANSFERASE, MITOCHONDRIAL"/>
    <property type="match status" value="1"/>
</dbReference>
<dbReference type="Pfam" id="PF01571">
    <property type="entry name" value="GCV_T"/>
    <property type="match status" value="1"/>
</dbReference>
<evidence type="ECO:0000313" key="2">
    <source>
        <dbReference type="EMBL" id="VWC77126.1"/>
    </source>
</evidence>
<dbReference type="InterPro" id="IPR028896">
    <property type="entry name" value="GcvT/YgfZ/DmdA"/>
</dbReference>
<dbReference type="InterPro" id="IPR006222">
    <property type="entry name" value="GCVT_N"/>
</dbReference>
<keyword evidence="2" id="KW-0808">Transferase</keyword>
<dbReference type="GO" id="GO:0032259">
    <property type="term" value="P:methylation"/>
    <property type="evidence" value="ECO:0007669"/>
    <property type="project" value="UniProtKB-KW"/>
</dbReference>
<organism evidence="2 3">
    <name type="scientific">Burkholderia lata (strain ATCC 17760 / DSM 23089 / LMG 22485 / NCIMB 9086 / R18194 / 383)</name>
    <dbReference type="NCBI Taxonomy" id="482957"/>
    <lineage>
        <taxon>Bacteria</taxon>
        <taxon>Pseudomonadati</taxon>
        <taxon>Pseudomonadota</taxon>
        <taxon>Betaproteobacteria</taxon>
        <taxon>Burkholderiales</taxon>
        <taxon>Burkholderiaceae</taxon>
        <taxon>Burkholderia</taxon>
        <taxon>Burkholderia cepacia complex</taxon>
    </lineage>
</organism>